<sequence length="118" mass="13157">MEGPRRFVLLRGRRYANQTVVVSIFARQTIMTLAKSAAEKGGLFFPPSCQKVGGKTAGIDNTASEQFLTLTMLVHFVLTWRTSRITRLMQMFGAAAKAFNRTDHRETESQRGQGSGFI</sequence>
<accession>A0ABV0UHU4</accession>
<evidence type="ECO:0000313" key="1">
    <source>
        <dbReference type="EMBL" id="MEQ2244316.1"/>
    </source>
</evidence>
<proteinExistence type="predicted"/>
<name>A0ABV0UHU4_9TELE</name>
<organism evidence="1 2">
    <name type="scientific">Ilyodon furcidens</name>
    <name type="common">goldbreast splitfin</name>
    <dbReference type="NCBI Taxonomy" id="33524"/>
    <lineage>
        <taxon>Eukaryota</taxon>
        <taxon>Metazoa</taxon>
        <taxon>Chordata</taxon>
        <taxon>Craniata</taxon>
        <taxon>Vertebrata</taxon>
        <taxon>Euteleostomi</taxon>
        <taxon>Actinopterygii</taxon>
        <taxon>Neopterygii</taxon>
        <taxon>Teleostei</taxon>
        <taxon>Neoteleostei</taxon>
        <taxon>Acanthomorphata</taxon>
        <taxon>Ovalentaria</taxon>
        <taxon>Atherinomorphae</taxon>
        <taxon>Cyprinodontiformes</taxon>
        <taxon>Goodeidae</taxon>
        <taxon>Ilyodon</taxon>
    </lineage>
</organism>
<evidence type="ECO:0000313" key="2">
    <source>
        <dbReference type="Proteomes" id="UP001482620"/>
    </source>
</evidence>
<reference evidence="1 2" key="1">
    <citation type="submission" date="2021-06" db="EMBL/GenBank/DDBJ databases">
        <authorList>
            <person name="Palmer J.M."/>
        </authorList>
    </citation>
    <scope>NUCLEOTIDE SEQUENCE [LARGE SCALE GENOMIC DNA]</scope>
    <source>
        <strain evidence="2">if_2019</strain>
        <tissue evidence="1">Muscle</tissue>
    </source>
</reference>
<dbReference type="Proteomes" id="UP001482620">
    <property type="component" value="Unassembled WGS sequence"/>
</dbReference>
<comment type="caution">
    <text evidence="1">The sequence shown here is derived from an EMBL/GenBank/DDBJ whole genome shotgun (WGS) entry which is preliminary data.</text>
</comment>
<protein>
    <submittedName>
        <fullName evidence="1">Uncharacterized protein</fullName>
    </submittedName>
</protein>
<gene>
    <name evidence="1" type="ORF">ILYODFUR_015784</name>
</gene>
<dbReference type="EMBL" id="JAHRIQ010070915">
    <property type="protein sequence ID" value="MEQ2244316.1"/>
    <property type="molecule type" value="Genomic_DNA"/>
</dbReference>
<keyword evidence="2" id="KW-1185">Reference proteome</keyword>